<dbReference type="GO" id="GO:0009055">
    <property type="term" value="F:electron transfer activity"/>
    <property type="evidence" value="ECO:0007669"/>
    <property type="project" value="TreeGrafter"/>
</dbReference>
<keyword evidence="4 9" id="KW-0812">Transmembrane</keyword>
<dbReference type="SUPFAM" id="SSF103501">
    <property type="entry name" value="Respiratory nitrate reductase 1 gamma chain"/>
    <property type="match status" value="1"/>
</dbReference>
<feature type="transmembrane region" description="Helical" evidence="9">
    <location>
        <begin position="208"/>
        <end position="225"/>
    </location>
</feature>
<gene>
    <name evidence="11" type="ORF">CAY53_01280</name>
</gene>
<feature type="transmembrane region" description="Helical" evidence="9">
    <location>
        <begin position="124"/>
        <end position="144"/>
    </location>
</feature>
<dbReference type="EMBL" id="CP021255">
    <property type="protein sequence ID" value="AVD70284.1"/>
    <property type="molecule type" value="Genomic_DNA"/>
</dbReference>
<keyword evidence="12" id="KW-1185">Reference proteome</keyword>
<evidence type="ECO:0000259" key="10">
    <source>
        <dbReference type="Pfam" id="PF02665"/>
    </source>
</evidence>
<dbReference type="PANTHER" id="PTHR30598">
    <property type="entry name" value="NITRATE REDUCTASE PRIVATE CHAPERONE, REDOX ENZYME MATURATION PROTEIN REMP FAMILY"/>
    <property type="match status" value="1"/>
</dbReference>
<keyword evidence="8 9" id="KW-0472">Membrane</keyword>
<accession>A0A2L1GKV6</accession>
<dbReference type="NCBIfam" id="NF038037">
    <property type="entry name" value="cytob_DsrM"/>
    <property type="match status" value="1"/>
</dbReference>
<feature type="domain" description="NarG-like" evidence="10">
    <location>
        <begin position="121"/>
        <end position="278"/>
    </location>
</feature>
<evidence type="ECO:0000313" key="11">
    <source>
        <dbReference type="EMBL" id="AVD70284.1"/>
    </source>
</evidence>
<dbReference type="GO" id="GO:0020037">
    <property type="term" value="F:heme binding"/>
    <property type="evidence" value="ECO:0007669"/>
    <property type="project" value="TreeGrafter"/>
</dbReference>
<evidence type="ECO:0000256" key="7">
    <source>
        <dbReference type="ARBA" id="ARBA00023002"/>
    </source>
</evidence>
<protein>
    <submittedName>
        <fullName evidence="11">Menaquinol oxidoreductase</fullName>
    </submittedName>
</protein>
<dbReference type="Gene3D" id="1.20.950.20">
    <property type="entry name" value="Transmembrane di-heme cytochromes, Chain C"/>
    <property type="match status" value="1"/>
</dbReference>
<dbReference type="RefSeq" id="WP_104935605.1">
    <property type="nucleotide sequence ID" value="NZ_CP021255.1"/>
</dbReference>
<name>A0A2L1GKV6_9BACT</name>
<feature type="transmembrane region" description="Helical" evidence="9">
    <location>
        <begin position="30"/>
        <end position="51"/>
    </location>
</feature>
<evidence type="ECO:0000256" key="3">
    <source>
        <dbReference type="ARBA" id="ARBA00022475"/>
    </source>
</evidence>
<organism evidence="11 12">
    <name type="scientific">Desulfobulbus oralis</name>
    <dbReference type="NCBI Taxonomy" id="1986146"/>
    <lineage>
        <taxon>Bacteria</taxon>
        <taxon>Pseudomonadati</taxon>
        <taxon>Thermodesulfobacteriota</taxon>
        <taxon>Desulfobulbia</taxon>
        <taxon>Desulfobulbales</taxon>
        <taxon>Desulfobulbaceae</taxon>
        <taxon>Desulfobulbus</taxon>
    </lineage>
</organism>
<dbReference type="Proteomes" id="UP000239867">
    <property type="component" value="Chromosome"/>
</dbReference>
<dbReference type="InterPro" id="IPR047660">
    <property type="entry name" value="DsrM"/>
</dbReference>
<sequence length="341" mass="38967">MKYAFPLAAVIALILIALIGVQIPGMQYLFGVFIPYVATMVFVAGFIYRVYNWGKSPVPFRIPTTCGQGFSLPWIKQDKLDCPATKVQVLGRMLLEILLFRSLWRNTKATMYEGPQLTHESSKWLWLFGIVFHYSFLIIVLRHLRLFLEPVPACVAFVEVLDSLLQVGAPLMYITDATVLLALLLLFLRRLWNPHVRYISLANDYFPLFLILAIVCTGILMRYFLRSHVDIEAIKQLAIGLVTLHPTIVAKISPLFYVHLFLVSVLLVYFPFSKLMHMGGVFLSPTRNLPNDSRMRRHINPWNPPIRPHSYASYEDEFRADMVEQGIPVDRPLSKEAGAAN</sequence>
<feature type="transmembrane region" description="Helical" evidence="9">
    <location>
        <begin position="164"/>
        <end position="188"/>
    </location>
</feature>
<dbReference type="KEGG" id="deo:CAY53_01280"/>
<evidence type="ECO:0000256" key="6">
    <source>
        <dbReference type="ARBA" id="ARBA00022989"/>
    </source>
</evidence>
<evidence type="ECO:0000256" key="1">
    <source>
        <dbReference type="ARBA" id="ARBA00004651"/>
    </source>
</evidence>
<feature type="transmembrane region" description="Helical" evidence="9">
    <location>
        <begin position="254"/>
        <end position="272"/>
    </location>
</feature>
<dbReference type="GO" id="GO:0008940">
    <property type="term" value="F:nitrate reductase activity"/>
    <property type="evidence" value="ECO:0007669"/>
    <property type="project" value="TreeGrafter"/>
</dbReference>
<evidence type="ECO:0000256" key="2">
    <source>
        <dbReference type="ARBA" id="ARBA00022448"/>
    </source>
</evidence>
<dbReference type="InterPro" id="IPR023234">
    <property type="entry name" value="NarG-like_domain"/>
</dbReference>
<dbReference type="AlphaFoldDB" id="A0A2L1GKV6"/>
<dbReference type="OrthoDB" id="9769404at2"/>
<comment type="subcellular location">
    <subcellularLocation>
        <location evidence="1">Cell membrane</location>
        <topology evidence="1">Multi-pass membrane protein</topology>
    </subcellularLocation>
</comment>
<keyword evidence="3" id="KW-1003">Cell membrane</keyword>
<evidence type="ECO:0000256" key="8">
    <source>
        <dbReference type="ARBA" id="ARBA00023136"/>
    </source>
</evidence>
<dbReference type="GO" id="GO:0019645">
    <property type="term" value="P:anaerobic electron transport chain"/>
    <property type="evidence" value="ECO:0007669"/>
    <property type="project" value="TreeGrafter"/>
</dbReference>
<evidence type="ECO:0000313" key="12">
    <source>
        <dbReference type="Proteomes" id="UP000239867"/>
    </source>
</evidence>
<dbReference type="Pfam" id="PF02665">
    <property type="entry name" value="Nitrate_red_gam"/>
    <property type="match status" value="1"/>
</dbReference>
<proteinExistence type="predicted"/>
<evidence type="ECO:0000256" key="9">
    <source>
        <dbReference type="SAM" id="Phobius"/>
    </source>
</evidence>
<reference evidence="11 12" key="1">
    <citation type="journal article" date="2018" name="MBio">
        <title>Insights into the evolution of host association through the isolation and characterization of a novel human periodontal pathobiont, Desulfobulbus oralis.</title>
        <authorList>
            <person name="Cross K.L."/>
            <person name="Chirania P."/>
            <person name="Xiong W."/>
            <person name="Beall C.J."/>
            <person name="Elkins J.G."/>
            <person name="Giannone R.J."/>
            <person name="Griffen A.L."/>
            <person name="Guss A.M."/>
            <person name="Hettich R.L."/>
            <person name="Joshi S.S."/>
            <person name="Mokrzan E.M."/>
            <person name="Martin R.K."/>
            <person name="Zhulin I.B."/>
            <person name="Leys E.J."/>
            <person name="Podar M."/>
        </authorList>
    </citation>
    <scope>NUCLEOTIDE SEQUENCE [LARGE SCALE GENOMIC DNA]</scope>
    <source>
        <strain evidence="11 12">ORNL</strain>
    </source>
</reference>
<dbReference type="PANTHER" id="PTHR30598:SF3">
    <property type="entry name" value="RESPIRATORY NITRATE REDUCTASE 1 GAMMA CHAIN"/>
    <property type="match status" value="1"/>
</dbReference>
<evidence type="ECO:0000256" key="5">
    <source>
        <dbReference type="ARBA" id="ARBA00022982"/>
    </source>
</evidence>
<dbReference type="InterPro" id="IPR051936">
    <property type="entry name" value="Heme-iron_electron_transfer"/>
</dbReference>
<keyword evidence="7" id="KW-0560">Oxidoreductase</keyword>
<evidence type="ECO:0000256" key="4">
    <source>
        <dbReference type="ARBA" id="ARBA00022692"/>
    </source>
</evidence>
<dbReference type="GO" id="GO:0005886">
    <property type="term" value="C:plasma membrane"/>
    <property type="evidence" value="ECO:0007669"/>
    <property type="project" value="UniProtKB-SubCell"/>
</dbReference>
<dbReference type="InterPro" id="IPR036197">
    <property type="entry name" value="NarG-like_sf"/>
</dbReference>
<keyword evidence="2" id="KW-0813">Transport</keyword>
<keyword evidence="5" id="KW-0249">Electron transport</keyword>
<keyword evidence="6 9" id="KW-1133">Transmembrane helix</keyword>